<protein>
    <submittedName>
        <fullName evidence="2">Uncharacterized protein</fullName>
    </submittedName>
</protein>
<accession>A0A2P2QIF1</accession>
<sequence length="36" mass="3859">MIKLVLSASEEREQATAFMPNSSSSAAVHVSDSHKL</sequence>
<feature type="region of interest" description="Disordered" evidence="1">
    <location>
        <begin position="13"/>
        <end position="36"/>
    </location>
</feature>
<dbReference type="AlphaFoldDB" id="A0A2P2QIF1"/>
<name>A0A2P2QIF1_RHIMU</name>
<proteinExistence type="predicted"/>
<dbReference type="EMBL" id="GGEC01086285">
    <property type="protein sequence ID" value="MBX66769.1"/>
    <property type="molecule type" value="Transcribed_RNA"/>
</dbReference>
<reference evidence="2" key="1">
    <citation type="submission" date="2018-02" db="EMBL/GenBank/DDBJ databases">
        <title>Rhizophora mucronata_Transcriptome.</title>
        <authorList>
            <person name="Meera S.P."/>
            <person name="Sreeshan A."/>
            <person name="Augustine A."/>
        </authorList>
    </citation>
    <scope>NUCLEOTIDE SEQUENCE</scope>
    <source>
        <tissue evidence="2">Leaf</tissue>
    </source>
</reference>
<organism evidence="2">
    <name type="scientific">Rhizophora mucronata</name>
    <name type="common">Asiatic mangrove</name>
    <dbReference type="NCBI Taxonomy" id="61149"/>
    <lineage>
        <taxon>Eukaryota</taxon>
        <taxon>Viridiplantae</taxon>
        <taxon>Streptophyta</taxon>
        <taxon>Embryophyta</taxon>
        <taxon>Tracheophyta</taxon>
        <taxon>Spermatophyta</taxon>
        <taxon>Magnoliopsida</taxon>
        <taxon>eudicotyledons</taxon>
        <taxon>Gunneridae</taxon>
        <taxon>Pentapetalae</taxon>
        <taxon>rosids</taxon>
        <taxon>fabids</taxon>
        <taxon>Malpighiales</taxon>
        <taxon>Rhizophoraceae</taxon>
        <taxon>Rhizophora</taxon>
    </lineage>
</organism>
<evidence type="ECO:0000313" key="2">
    <source>
        <dbReference type="EMBL" id="MBX66769.1"/>
    </source>
</evidence>
<evidence type="ECO:0000256" key="1">
    <source>
        <dbReference type="SAM" id="MobiDB-lite"/>
    </source>
</evidence>